<feature type="region of interest" description="Disordered" evidence="1">
    <location>
        <begin position="39"/>
        <end position="65"/>
    </location>
</feature>
<dbReference type="AlphaFoldDB" id="A0A0C9X3W8"/>
<keyword evidence="3" id="KW-1185">Reference proteome</keyword>
<protein>
    <submittedName>
        <fullName evidence="2">Uncharacterized protein</fullName>
    </submittedName>
</protein>
<dbReference type="STRING" id="1095629.A0A0C9X3W8"/>
<accession>A0A0C9X3W8</accession>
<dbReference type="GO" id="GO:0005634">
    <property type="term" value="C:nucleus"/>
    <property type="evidence" value="ECO:0007669"/>
    <property type="project" value="TreeGrafter"/>
</dbReference>
<dbReference type="HOGENOM" id="CLU_1261689_0_0_1"/>
<feature type="compositionally biased region" description="Polar residues" evidence="1">
    <location>
        <begin position="39"/>
        <end position="49"/>
    </location>
</feature>
<reference evidence="3" key="2">
    <citation type="submission" date="2015-01" db="EMBL/GenBank/DDBJ databases">
        <title>Evolutionary Origins and Diversification of the Mycorrhizal Mutualists.</title>
        <authorList>
            <consortium name="DOE Joint Genome Institute"/>
            <consortium name="Mycorrhizal Genomics Consortium"/>
            <person name="Kohler A."/>
            <person name="Kuo A."/>
            <person name="Nagy L.G."/>
            <person name="Floudas D."/>
            <person name="Copeland A."/>
            <person name="Barry K.W."/>
            <person name="Cichocki N."/>
            <person name="Veneault-Fourrey C."/>
            <person name="LaButti K."/>
            <person name="Lindquist E.A."/>
            <person name="Lipzen A."/>
            <person name="Lundell T."/>
            <person name="Morin E."/>
            <person name="Murat C."/>
            <person name="Riley R."/>
            <person name="Ohm R."/>
            <person name="Sun H."/>
            <person name="Tunlid A."/>
            <person name="Henrissat B."/>
            <person name="Grigoriev I.V."/>
            <person name="Hibbett D.S."/>
            <person name="Martin F."/>
        </authorList>
    </citation>
    <scope>NUCLEOTIDE SEQUENCE [LARGE SCALE GENOMIC DNA]</scope>
    <source>
        <strain evidence="3">LaAM-08-1</strain>
    </source>
</reference>
<evidence type="ECO:0000313" key="2">
    <source>
        <dbReference type="EMBL" id="KIJ99720.1"/>
    </source>
</evidence>
<name>A0A0C9X3W8_9AGAR</name>
<reference evidence="2 3" key="1">
    <citation type="submission" date="2014-04" db="EMBL/GenBank/DDBJ databases">
        <authorList>
            <consortium name="DOE Joint Genome Institute"/>
            <person name="Kuo A."/>
            <person name="Kohler A."/>
            <person name="Nagy L.G."/>
            <person name="Floudas D."/>
            <person name="Copeland A."/>
            <person name="Barry K.W."/>
            <person name="Cichocki N."/>
            <person name="Veneault-Fourrey C."/>
            <person name="LaButti K."/>
            <person name="Lindquist E.A."/>
            <person name="Lipzen A."/>
            <person name="Lundell T."/>
            <person name="Morin E."/>
            <person name="Murat C."/>
            <person name="Sun H."/>
            <person name="Tunlid A."/>
            <person name="Henrissat B."/>
            <person name="Grigoriev I.V."/>
            <person name="Hibbett D.S."/>
            <person name="Martin F."/>
            <person name="Nordberg H.P."/>
            <person name="Cantor M.N."/>
            <person name="Hua S.X."/>
        </authorList>
    </citation>
    <scope>NUCLEOTIDE SEQUENCE [LARGE SCALE GENOMIC DNA]</scope>
    <source>
        <strain evidence="2 3">LaAM-08-1</strain>
    </source>
</reference>
<organism evidence="2 3">
    <name type="scientific">Laccaria amethystina LaAM-08-1</name>
    <dbReference type="NCBI Taxonomy" id="1095629"/>
    <lineage>
        <taxon>Eukaryota</taxon>
        <taxon>Fungi</taxon>
        <taxon>Dikarya</taxon>
        <taxon>Basidiomycota</taxon>
        <taxon>Agaricomycotina</taxon>
        <taxon>Agaricomycetes</taxon>
        <taxon>Agaricomycetidae</taxon>
        <taxon>Agaricales</taxon>
        <taxon>Agaricineae</taxon>
        <taxon>Hydnangiaceae</taxon>
        <taxon>Laccaria</taxon>
    </lineage>
</organism>
<dbReference type="Proteomes" id="UP000054477">
    <property type="component" value="Unassembled WGS sequence"/>
</dbReference>
<dbReference type="EMBL" id="KN838641">
    <property type="protein sequence ID" value="KIJ99720.1"/>
    <property type="molecule type" value="Genomic_DNA"/>
</dbReference>
<evidence type="ECO:0000313" key="3">
    <source>
        <dbReference type="Proteomes" id="UP000054477"/>
    </source>
</evidence>
<evidence type="ECO:0000256" key="1">
    <source>
        <dbReference type="SAM" id="MobiDB-lite"/>
    </source>
</evidence>
<gene>
    <name evidence="2" type="ORF">K443DRAFT_160985</name>
</gene>
<sequence>MDIKVQTTCRGGSPAHPIALKNLIPVKFTSSFSDGTSQSTESALAGNNTASASSSSSSKVKKDEPEPMCLSCKKHCQTARSCSVRFSPSFSLLRSFLFVLSADTLYSMKPCALTCKTCTESLVRPVKPCIGCDTQLKEKDIIELKREGTGFARGGMAETSRAGIAFQGLSTIETKLISHQPSHWQVAHSTHSPRTPRPQRHLRHSATFKFWLTAPRLVH</sequence>
<dbReference type="GO" id="GO:0061630">
    <property type="term" value="F:ubiquitin protein ligase activity"/>
    <property type="evidence" value="ECO:0007669"/>
    <property type="project" value="InterPro"/>
</dbReference>
<dbReference type="PANTHER" id="PTHR13063:SF10">
    <property type="entry name" value="NITRIC OXIDE SYNTHASE-INTERACTING PROTEIN"/>
    <property type="match status" value="1"/>
</dbReference>
<proteinExistence type="predicted"/>
<dbReference type="InterPro" id="IPR016818">
    <property type="entry name" value="NOSIP"/>
</dbReference>
<dbReference type="OrthoDB" id="116827at2759"/>
<dbReference type="PANTHER" id="PTHR13063">
    <property type="entry name" value="ENOS INTERACTING PROTEIN"/>
    <property type="match status" value="1"/>
</dbReference>